<reference evidence="2 3" key="1">
    <citation type="submission" date="2018-09" db="EMBL/GenBank/DDBJ databases">
        <authorList>
            <person name="Zhu H."/>
        </authorList>
    </citation>
    <scope>NUCLEOTIDE SEQUENCE [LARGE SCALE GENOMIC DNA]</scope>
    <source>
        <strain evidence="2 3">K2W22B-5</strain>
    </source>
</reference>
<evidence type="ECO:0000313" key="3">
    <source>
        <dbReference type="Proteomes" id="UP000283458"/>
    </source>
</evidence>
<dbReference type="Proteomes" id="UP000283458">
    <property type="component" value="Unassembled WGS sequence"/>
</dbReference>
<dbReference type="Pfam" id="PF14355">
    <property type="entry name" value="Abi_C"/>
    <property type="match status" value="1"/>
</dbReference>
<dbReference type="AlphaFoldDB" id="A0A418VK28"/>
<dbReference type="InterPro" id="IPR026001">
    <property type="entry name" value="Abi-like_C"/>
</dbReference>
<protein>
    <recommendedName>
        <fullName evidence="1">Abortive infection protein-like C-terminal domain-containing protein</fullName>
    </recommendedName>
</protein>
<accession>A0A418VK28</accession>
<sequence>MMEVSLRDDGFEMLCKVIEAAVEPRDFVGDEEKQARAVGYINDYLRSDGIELLKRGNRYQLARAGGFAPVADALVEKVVVIDFDTVERDVRRALKQAEEDPEDAVTAACSLLESVCRSILIEMDEPLPDKKDMATLMDTVQAKLHLSPGRKDLPQEIEADVKRILGGLNSTARGIGALRTHAGDAHGRERGYARIDRRIACLAIHAASTLALFLLETWQRDKTQKRACATVVTK</sequence>
<keyword evidence="3" id="KW-1185">Reference proteome</keyword>
<evidence type="ECO:0000259" key="1">
    <source>
        <dbReference type="Pfam" id="PF14355"/>
    </source>
</evidence>
<name>A0A418VK28_9PROT</name>
<dbReference type="OrthoDB" id="7021751at2"/>
<evidence type="ECO:0000313" key="2">
    <source>
        <dbReference type="EMBL" id="RJF76494.1"/>
    </source>
</evidence>
<feature type="domain" description="Abortive infection protein-like C-terminal" evidence="1">
    <location>
        <begin position="135"/>
        <end position="216"/>
    </location>
</feature>
<comment type="caution">
    <text evidence="2">The sequence shown here is derived from an EMBL/GenBank/DDBJ whole genome shotgun (WGS) entry which is preliminary data.</text>
</comment>
<organism evidence="2 3">
    <name type="scientific">Azospirillum cavernae</name>
    <dbReference type="NCBI Taxonomy" id="2320860"/>
    <lineage>
        <taxon>Bacteria</taxon>
        <taxon>Pseudomonadati</taxon>
        <taxon>Pseudomonadota</taxon>
        <taxon>Alphaproteobacteria</taxon>
        <taxon>Rhodospirillales</taxon>
        <taxon>Azospirillaceae</taxon>
        <taxon>Azospirillum</taxon>
    </lineage>
</organism>
<proteinExistence type="predicted"/>
<dbReference type="EMBL" id="QYUL01000007">
    <property type="protein sequence ID" value="RJF76494.1"/>
    <property type="molecule type" value="Genomic_DNA"/>
</dbReference>
<gene>
    <name evidence="2" type="ORF">D3877_28920</name>
</gene>